<protein>
    <submittedName>
        <fullName evidence="6">Transcriptional regulator, TetR family</fullName>
    </submittedName>
</protein>
<name>G5JX72_9STRE</name>
<evidence type="ECO:0000256" key="1">
    <source>
        <dbReference type="ARBA" id="ARBA00023015"/>
    </source>
</evidence>
<evidence type="ECO:0000259" key="5">
    <source>
        <dbReference type="PROSITE" id="PS50977"/>
    </source>
</evidence>
<evidence type="ECO:0000256" key="2">
    <source>
        <dbReference type="ARBA" id="ARBA00023125"/>
    </source>
</evidence>
<dbReference type="PROSITE" id="PS50977">
    <property type="entry name" value="HTH_TETR_2"/>
    <property type="match status" value="1"/>
</dbReference>
<comment type="caution">
    <text evidence="6">The sequence shown here is derived from an EMBL/GenBank/DDBJ whole genome shotgun (WGS) entry which is preliminary data.</text>
</comment>
<dbReference type="GO" id="GO:0003677">
    <property type="term" value="F:DNA binding"/>
    <property type="evidence" value="ECO:0007669"/>
    <property type="project" value="UniProtKB-UniRule"/>
</dbReference>
<evidence type="ECO:0000313" key="7">
    <source>
        <dbReference type="Proteomes" id="UP000003573"/>
    </source>
</evidence>
<evidence type="ECO:0000313" key="6">
    <source>
        <dbReference type="EMBL" id="EHJ53004.1"/>
    </source>
</evidence>
<dbReference type="eggNOG" id="COG1309">
    <property type="taxonomic scope" value="Bacteria"/>
</dbReference>
<dbReference type="AlphaFoldDB" id="G5JX72"/>
<dbReference type="Pfam" id="PF21993">
    <property type="entry name" value="TetR_C_13_2"/>
    <property type="match status" value="1"/>
</dbReference>
<dbReference type="Proteomes" id="UP000003573">
    <property type="component" value="Unassembled WGS sequence"/>
</dbReference>
<dbReference type="PANTHER" id="PTHR47506">
    <property type="entry name" value="TRANSCRIPTIONAL REGULATORY PROTEIN"/>
    <property type="match status" value="1"/>
</dbReference>
<keyword evidence="7" id="KW-1185">Reference proteome</keyword>
<dbReference type="Pfam" id="PF00440">
    <property type="entry name" value="TetR_N"/>
    <property type="match status" value="1"/>
</dbReference>
<dbReference type="InterPro" id="IPR001647">
    <property type="entry name" value="HTH_TetR"/>
</dbReference>
<gene>
    <name evidence="6" type="ORF">STRMA_1941</name>
</gene>
<keyword evidence="3" id="KW-0804">Transcription</keyword>
<dbReference type="InterPro" id="IPR023772">
    <property type="entry name" value="DNA-bd_HTH_TetR-type_CS"/>
</dbReference>
<evidence type="ECO:0000256" key="3">
    <source>
        <dbReference type="ARBA" id="ARBA00023163"/>
    </source>
</evidence>
<dbReference type="PANTHER" id="PTHR47506:SF1">
    <property type="entry name" value="HTH-TYPE TRANSCRIPTIONAL REGULATOR YJDC"/>
    <property type="match status" value="1"/>
</dbReference>
<dbReference type="Gene3D" id="1.10.357.10">
    <property type="entry name" value="Tetracycline Repressor, domain 2"/>
    <property type="match status" value="1"/>
</dbReference>
<dbReference type="SUPFAM" id="SSF46689">
    <property type="entry name" value="Homeodomain-like"/>
    <property type="match status" value="1"/>
</dbReference>
<feature type="domain" description="HTH tetR-type" evidence="5">
    <location>
        <begin position="1"/>
        <end position="61"/>
    </location>
</feature>
<dbReference type="EMBL" id="AEUW02000001">
    <property type="protein sequence ID" value="EHJ53004.1"/>
    <property type="molecule type" value="Genomic_DNA"/>
</dbReference>
<keyword evidence="1" id="KW-0805">Transcription regulation</keyword>
<accession>G5JX72</accession>
<reference evidence="6 7" key="1">
    <citation type="journal article" date="2014" name="Int. J. Syst. Evol. Microbiol.">
        <title>Phylogenomics and the dynamic genome evolution of the genus Streptococcus.</title>
        <authorList>
            <consortium name="The Broad Institute Genome Sequencing Platform"/>
            <person name="Richards V.P."/>
            <person name="Palmer S.R."/>
            <person name="Pavinski Bitar P.D."/>
            <person name="Qin X."/>
            <person name="Weinstock G.M."/>
            <person name="Highlander S.K."/>
            <person name="Town C.D."/>
            <person name="Burne R.A."/>
            <person name="Stanhope M.J."/>
        </authorList>
    </citation>
    <scope>NUCLEOTIDE SEQUENCE [LARGE SCALE GENOMIC DNA]</scope>
    <source>
        <strain evidence="6 7">NCTC 11558</strain>
    </source>
</reference>
<feature type="DNA-binding region" description="H-T-H motif" evidence="4">
    <location>
        <begin position="24"/>
        <end position="43"/>
    </location>
</feature>
<dbReference type="STRING" id="764298.STRMA_1941"/>
<dbReference type="InterPro" id="IPR054156">
    <property type="entry name" value="YxaF_TetR_C"/>
</dbReference>
<proteinExistence type="predicted"/>
<dbReference type="PROSITE" id="PS01081">
    <property type="entry name" value="HTH_TETR_1"/>
    <property type="match status" value="1"/>
</dbReference>
<dbReference type="SUPFAM" id="SSF48498">
    <property type="entry name" value="Tetracyclin repressor-like, C-terminal domain"/>
    <property type="match status" value="1"/>
</dbReference>
<dbReference type="PRINTS" id="PR00455">
    <property type="entry name" value="HTHTETR"/>
</dbReference>
<sequence>MNVRSHILDSAQELIYQNGFEATSISDITAAAKVGKGQLYHYFSSKKQIGLEVTDQLLADWQKELLENILKDSSQPQRNIGKMLDWICHAHEDQSIYYGCPVGNLIVELSTKDKDFQERLKSFIQDWQMALAANLSQLHPDWTKTKAQTEAKALIAQIQGALVLLKLSQNFNTLTELMDNLRQKCLNS</sequence>
<dbReference type="OrthoDB" id="9812993at2"/>
<dbReference type="InterPro" id="IPR009057">
    <property type="entry name" value="Homeodomain-like_sf"/>
</dbReference>
<keyword evidence="2 4" id="KW-0238">DNA-binding</keyword>
<evidence type="ECO:0000256" key="4">
    <source>
        <dbReference type="PROSITE-ProRule" id="PRU00335"/>
    </source>
</evidence>
<dbReference type="InterPro" id="IPR036271">
    <property type="entry name" value="Tet_transcr_reg_TetR-rel_C_sf"/>
</dbReference>
<organism evidence="6 7">
    <name type="scientific">Streptococcus macacae NCTC 11558</name>
    <dbReference type="NCBI Taxonomy" id="764298"/>
    <lineage>
        <taxon>Bacteria</taxon>
        <taxon>Bacillati</taxon>
        <taxon>Bacillota</taxon>
        <taxon>Bacilli</taxon>
        <taxon>Lactobacillales</taxon>
        <taxon>Streptococcaceae</taxon>
        <taxon>Streptococcus</taxon>
    </lineage>
</organism>